<dbReference type="PANTHER" id="PTHR39535">
    <property type="entry name" value="SPORULATION-DELAYING PROTEIN SDPB"/>
    <property type="match status" value="1"/>
</dbReference>
<name>A0ABQ6K1D5_9MICO</name>
<dbReference type="EMBL" id="BSVB01000001">
    <property type="protein sequence ID" value="GMA94406.1"/>
    <property type="molecule type" value="Genomic_DNA"/>
</dbReference>
<dbReference type="Pfam" id="PF05090">
    <property type="entry name" value="HTTM"/>
    <property type="match status" value="1"/>
</dbReference>
<feature type="domain" description="HTTM-like" evidence="7">
    <location>
        <begin position="45"/>
        <end position="323"/>
    </location>
</feature>
<dbReference type="RefSeq" id="WP_284253342.1">
    <property type="nucleotide sequence ID" value="NZ_BAAAQO010000002.1"/>
</dbReference>
<evidence type="ECO:0000256" key="4">
    <source>
        <dbReference type="ARBA" id="ARBA00023136"/>
    </source>
</evidence>
<gene>
    <name evidence="8" type="ORF">GCM10025881_12300</name>
</gene>
<evidence type="ECO:0000259" key="7">
    <source>
        <dbReference type="SMART" id="SM00752"/>
    </source>
</evidence>
<feature type="transmembrane region" description="Helical" evidence="6">
    <location>
        <begin position="287"/>
        <end position="314"/>
    </location>
</feature>
<dbReference type="InterPro" id="IPR052964">
    <property type="entry name" value="Sporulation_signal_mat"/>
</dbReference>
<dbReference type="SMART" id="SM00752">
    <property type="entry name" value="HTTM"/>
    <property type="match status" value="1"/>
</dbReference>
<feature type="transmembrane region" description="Helical" evidence="6">
    <location>
        <begin position="262"/>
        <end position="280"/>
    </location>
</feature>
<keyword evidence="2 6" id="KW-0812">Transmembrane</keyword>
<sequence length="355" mass="40234">MSTEVDTDQPAGDEATPSEREPRGFIGRTLDTTLSWVLGSKHASYSWAMFRITYGVIVLIVLAGSWADRQYLWGVGSRFIDPVADNRGYPWFFEAIFIKSNVVVFDVAYYLLAALAVLFVIGWRTRWVAPFLLLFWIGLEVNSTLLTNGGDTIMRVTLLFALFADMTQHWSLDSWLRRRRPRRAAVASSWAPAWAGNLLHNTALVLCLWQILLVYATSALLKFQGLEWKNGTATYYSLVLDVFRPYPWLSQLVTAWDVPVHLLTYATMGLQLLFPVFLVWRPTRIVALIGVTGVHLGIGLFLGLWPFSLAMIAVDFLFVRDETWRWFIGLVRPYLARLRSRLPVGSRPAAVGAPD</sequence>
<comment type="subcellular location">
    <subcellularLocation>
        <location evidence="1">Endomembrane system</location>
        <topology evidence="1">Multi-pass membrane protein</topology>
    </subcellularLocation>
</comment>
<evidence type="ECO:0000256" key="3">
    <source>
        <dbReference type="ARBA" id="ARBA00022989"/>
    </source>
</evidence>
<evidence type="ECO:0000256" key="6">
    <source>
        <dbReference type="SAM" id="Phobius"/>
    </source>
</evidence>
<keyword evidence="4 6" id="KW-0472">Membrane</keyword>
<evidence type="ECO:0000313" key="8">
    <source>
        <dbReference type="EMBL" id="GMA94406.1"/>
    </source>
</evidence>
<organism evidence="8 9">
    <name type="scientific">Pseudolysinimonas kribbensis</name>
    <dbReference type="NCBI Taxonomy" id="433641"/>
    <lineage>
        <taxon>Bacteria</taxon>
        <taxon>Bacillati</taxon>
        <taxon>Actinomycetota</taxon>
        <taxon>Actinomycetes</taxon>
        <taxon>Micrococcales</taxon>
        <taxon>Microbacteriaceae</taxon>
        <taxon>Pseudolysinimonas</taxon>
    </lineage>
</organism>
<reference evidence="9" key="1">
    <citation type="journal article" date="2019" name="Int. J. Syst. Evol. Microbiol.">
        <title>The Global Catalogue of Microorganisms (GCM) 10K type strain sequencing project: providing services to taxonomists for standard genome sequencing and annotation.</title>
        <authorList>
            <consortium name="The Broad Institute Genomics Platform"/>
            <consortium name="The Broad Institute Genome Sequencing Center for Infectious Disease"/>
            <person name="Wu L."/>
            <person name="Ma J."/>
        </authorList>
    </citation>
    <scope>NUCLEOTIDE SEQUENCE [LARGE SCALE GENOMIC DNA]</scope>
    <source>
        <strain evidence="9">NBRC 108894</strain>
    </source>
</reference>
<evidence type="ECO:0000256" key="2">
    <source>
        <dbReference type="ARBA" id="ARBA00022692"/>
    </source>
</evidence>
<dbReference type="PANTHER" id="PTHR39535:SF2">
    <property type="entry name" value="HTTM DOMAIN-CONTAINING PROTEIN"/>
    <property type="match status" value="1"/>
</dbReference>
<feature type="transmembrane region" description="Helical" evidence="6">
    <location>
        <begin position="127"/>
        <end position="146"/>
    </location>
</feature>
<keyword evidence="9" id="KW-1185">Reference proteome</keyword>
<evidence type="ECO:0000313" key="9">
    <source>
        <dbReference type="Proteomes" id="UP001157034"/>
    </source>
</evidence>
<keyword evidence="3 6" id="KW-1133">Transmembrane helix</keyword>
<dbReference type="InterPro" id="IPR011020">
    <property type="entry name" value="HTTM-like"/>
</dbReference>
<accession>A0ABQ6K1D5</accession>
<feature type="transmembrane region" description="Helical" evidence="6">
    <location>
        <begin position="48"/>
        <end position="67"/>
    </location>
</feature>
<dbReference type="InterPro" id="IPR053934">
    <property type="entry name" value="HTTM_dom"/>
</dbReference>
<feature type="region of interest" description="Disordered" evidence="5">
    <location>
        <begin position="1"/>
        <end position="24"/>
    </location>
</feature>
<comment type="caution">
    <text evidence="8">The sequence shown here is derived from an EMBL/GenBank/DDBJ whole genome shotgun (WGS) entry which is preliminary data.</text>
</comment>
<evidence type="ECO:0000256" key="5">
    <source>
        <dbReference type="SAM" id="MobiDB-lite"/>
    </source>
</evidence>
<feature type="transmembrane region" description="Helical" evidence="6">
    <location>
        <begin position="193"/>
        <end position="216"/>
    </location>
</feature>
<evidence type="ECO:0000256" key="1">
    <source>
        <dbReference type="ARBA" id="ARBA00004127"/>
    </source>
</evidence>
<dbReference type="Proteomes" id="UP001157034">
    <property type="component" value="Unassembled WGS sequence"/>
</dbReference>
<proteinExistence type="predicted"/>
<feature type="transmembrane region" description="Helical" evidence="6">
    <location>
        <begin position="96"/>
        <end position="120"/>
    </location>
</feature>
<protein>
    <recommendedName>
        <fullName evidence="7">HTTM-like domain-containing protein</fullName>
    </recommendedName>
</protein>